<accession>A0A843U4Z8</accession>
<dbReference type="AlphaFoldDB" id="A0A843U4Z8"/>
<dbReference type="Proteomes" id="UP000652761">
    <property type="component" value="Unassembled WGS sequence"/>
</dbReference>
<proteinExistence type="predicted"/>
<protein>
    <submittedName>
        <fullName evidence="2">Uncharacterized protein</fullName>
    </submittedName>
</protein>
<keyword evidence="3" id="KW-1185">Reference proteome</keyword>
<sequence>MIRGGRSRTVSISVGRGSASPSTTGTASPSTLVVPTTGTASPSTLVVPATEVESQHPAVDEEGTQLPGRQPCWISGGKIDPGSASLYITTMVHAHIPGQVDAWREFSMPIRDLLFDMFTRRYAFTRPEDLPRARAVWESTAQTNLRKSMWEAQDKTMKTTGNRDPMAWLDYGHVWLRRDYWESLCERWATGPWQEWSQAAKRNRSTHPEKNVHTSGYVSYATHSQKLTHKRKGTDDYVSESARTIAETYGRTMVDRYAEGTPQLGLDPKAWVDAAGGPRKGRVYGFGDSLDTTLVLSSYASLVAPPAYASSSAAPPSSGVEEMRTLIREELQTHFGIMVEQLISAMQGVRPSQPAPQVSITINFI</sequence>
<evidence type="ECO:0000256" key="1">
    <source>
        <dbReference type="SAM" id="MobiDB-lite"/>
    </source>
</evidence>
<evidence type="ECO:0000313" key="3">
    <source>
        <dbReference type="Proteomes" id="UP000652761"/>
    </source>
</evidence>
<dbReference type="EMBL" id="NMUH01000404">
    <property type="protein sequence ID" value="MQL78515.1"/>
    <property type="molecule type" value="Genomic_DNA"/>
</dbReference>
<feature type="region of interest" description="Disordered" evidence="1">
    <location>
        <begin position="1"/>
        <end position="39"/>
    </location>
</feature>
<organism evidence="2 3">
    <name type="scientific">Colocasia esculenta</name>
    <name type="common">Wild taro</name>
    <name type="synonym">Arum esculentum</name>
    <dbReference type="NCBI Taxonomy" id="4460"/>
    <lineage>
        <taxon>Eukaryota</taxon>
        <taxon>Viridiplantae</taxon>
        <taxon>Streptophyta</taxon>
        <taxon>Embryophyta</taxon>
        <taxon>Tracheophyta</taxon>
        <taxon>Spermatophyta</taxon>
        <taxon>Magnoliopsida</taxon>
        <taxon>Liliopsida</taxon>
        <taxon>Araceae</taxon>
        <taxon>Aroideae</taxon>
        <taxon>Colocasieae</taxon>
        <taxon>Colocasia</taxon>
    </lineage>
</organism>
<dbReference type="InterPro" id="IPR004252">
    <property type="entry name" value="Probable_transposase_24"/>
</dbReference>
<gene>
    <name evidence="2" type="ORF">Taro_010933</name>
</gene>
<feature type="compositionally biased region" description="Low complexity" evidence="1">
    <location>
        <begin position="17"/>
        <end position="31"/>
    </location>
</feature>
<comment type="caution">
    <text evidence="2">The sequence shown here is derived from an EMBL/GenBank/DDBJ whole genome shotgun (WGS) entry which is preliminary data.</text>
</comment>
<name>A0A843U4Z8_COLES</name>
<reference evidence="2" key="1">
    <citation type="submission" date="2017-07" db="EMBL/GenBank/DDBJ databases">
        <title>Taro Niue Genome Assembly and Annotation.</title>
        <authorList>
            <person name="Atibalentja N."/>
            <person name="Keating K."/>
            <person name="Fields C.J."/>
        </authorList>
    </citation>
    <scope>NUCLEOTIDE SEQUENCE</scope>
    <source>
        <strain evidence="2">Niue_2</strain>
        <tissue evidence="2">Leaf</tissue>
    </source>
</reference>
<dbReference type="Pfam" id="PF03004">
    <property type="entry name" value="Transposase_24"/>
    <property type="match status" value="1"/>
</dbReference>
<evidence type="ECO:0000313" key="2">
    <source>
        <dbReference type="EMBL" id="MQL78515.1"/>
    </source>
</evidence>